<dbReference type="OrthoDB" id="9781958at2"/>
<reference evidence="3 4" key="1">
    <citation type="submission" date="2019-03" db="EMBL/GenBank/DDBJ databases">
        <title>Genomic Encyclopedia of Type Strains, Phase IV (KMG-IV): sequencing the most valuable type-strain genomes for metagenomic binning, comparative biology and taxonomic classification.</title>
        <authorList>
            <person name="Goeker M."/>
        </authorList>
    </citation>
    <scope>NUCLEOTIDE SEQUENCE [LARGE SCALE GENOMIC DNA]</scope>
    <source>
        <strain evidence="3 4">DSM 28697</strain>
    </source>
</reference>
<name>A0A4R6TWN5_9BACI</name>
<evidence type="ECO:0000313" key="3">
    <source>
        <dbReference type="EMBL" id="TDQ36255.1"/>
    </source>
</evidence>
<dbReference type="AlphaFoldDB" id="A0A4R6TWN5"/>
<dbReference type="GO" id="GO:0003700">
    <property type="term" value="F:DNA-binding transcription factor activity"/>
    <property type="evidence" value="ECO:0007669"/>
    <property type="project" value="InterPro"/>
</dbReference>
<dbReference type="SUPFAM" id="SSF46785">
    <property type="entry name" value="Winged helix' DNA-binding domain"/>
    <property type="match status" value="1"/>
</dbReference>
<evidence type="ECO:0000259" key="2">
    <source>
        <dbReference type="SMART" id="SM00418"/>
    </source>
</evidence>
<dbReference type="CDD" id="cd00090">
    <property type="entry name" value="HTH_ARSR"/>
    <property type="match status" value="1"/>
</dbReference>
<keyword evidence="4" id="KW-1185">Reference proteome</keyword>
<dbReference type="InterPro" id="IPR036388">
    <property type="entry name" value="WH-like_DNA-bd_sf"/>
</dbReference>
<dbReference type="Proteomes" id="UP000295632">
    <property type="component" value="Unassembled WGS sequence"/>
</dbReference>
<dbReference type="EMBL" id="SNYJ01000019">
    <property type="protein sequence ID" value="TDQ36255.1"/>
    <property type="molecule type" value="Genomic_DNA"/>
</dbReference>
<organism evidence="3 4">
    <name type="scientific">Aureibacillus halotolerans</name>
    <dbReference type="NCBI Taxonomy" id="1508390"/>
    <lineage>
        <taxon>Bacteria</taxon>
        <taxon>Bacillati</taxon>
        <taxon>Bacillota</taxon>
        <taxon>Bacilli</taxon>
        <taxon>Bacillales</taxon>
        <taxon>Bacillaceae</taxon>
        <taxon>Aureibacillus</taxon>
    </lineage>
</organism>
<sequence>MLKLSMEDKRKLRKVAHALASADRVDLLELLSTQSFNVIECAEKLSLPVSTTAAHVRILEEAELLHTESRPGKRGSMKVCTRQFNEIHIALHSMVELNNSSQTYELEVPIGQFVDCDVFPTCGMADVHGNLLVPDDEPVHFYHPKRTEAELIWIRKGYLEYVFPLQIPEDARLVDIQFSLELCSEAPHFDPEWPSDITVWMNGVDIGSWRSPGDFGGRPGHLSQQRDIGASTQYGLLKTWKVDAKGSTVDDVAISQVNLADLSITSQSFVRFRIGVKDNAQHIGGLNLFGKQFGDHPQAIRMHVVYEWPENKNTRPFIT</sequence>
<gene>
    <name evidence="3" type="ORF">EV213_11944</name>
</gene>
<dbReference type="Gene3D" id="1.10.10.10">
    <property type="entry name" value="Winged helix-like DNA-binding domain superfamily/Winged helix DNA-binding domain"/>
    <property type="match status" value="1"/>
</dbReference>
<dbReference type="InterPro" id="IPR001845">
    <property type="entry name" value="HTH_ArsR_DNA-bd_dom"/>
</dbReference>
<feature type="domain" description="HTH arsR-type" evidence="2">
    <location>
        <begin position="14"/>
        <end position="115"/>
    </location>
</feature>
<protein>
    <submittedName>
        <fullName evidence="3">Putative transcriptional regulator</fullName>
    </submittedName>
</protein>
<comment type="caution">
    <text evidence="3">The sequence shown here is derived from an EMBL/GenBank/DDBJ whole genome shotgun (WGS) entry which is preliminary data.</text>
</comment>
<dbReference type="InterPro" id="IPR011991">
    <property type="entry name" value="ArsR-like_HTH"/>
</dbReference>
<evidence type="ECO:0000313" key="4">
    <source>
        <dbReference type="Proteomes" id="UP000295632"/>
    </source>
</evidence>
<proteinExistence type="predicted"/>
<keyword evidence="1" id="KW-0238">DNA-binding</keyword>
<dbReference type="Pfam" id="PF01022">
    <property type="entry name" value="HTH_5"/>
    <property type="match status" value="1"/>
</dbReference>
<dbReference type="SMART" id="SM00418">
    <property type="entry name" value="HTH_ARSR"/>
    <property type="match status" value="1"/>
</dbReference>
<accession>A0A4R6TWN5</accession>
<dbReference type="InterPro" id="IPR036390">
    <property type="entry name" value="WH_DNA-bd_sf"/>
</dbReference>
<evidence type="ECO:0000256" key="1">
    <source>
        <dbReference type="ARBA" id="ARBA00023125"/>
    </source>
</evidence>
<dbReference type="GO" id="GO:0003677">
    <property type="term" value="F:DNA binding"/>
    <property type="evidence" value="ECO:0007669"/>
    <property type="project" value="UniProtKB-KW"/>
</dbReference>